<reference evidence="1" key="1">
    <citation type="submission" date="2021-03" db="EMBL/GenBank/DDBJ databases">
        <title>Draft genome sequence of rust myrtle Austropuccinia psidii MF-1, a brazilian biotype.</title>
        <authorList>
            <person name="Quecine M.C."/>
            <person name="Pachon D.M.R."/>
            <person name="Bonatelli M.L."/>
            <person name="Correr F.H."/>
            <person name="Franceschini L.M."/>
            <person name="Leite T.F."/>
            <person name="Margarido G.R.A."/>
            <person name="Almeida C.A."/>
            <person name="Ferrarezi J.A."/>
            <person name="Labate C.A."/>
        </authorList>
    </citation>
    <scope>NUCLEOTIDE SEQUENCE</scope>
    <source>
        <strain evidence="1">MF-1</strain>
    </source>
</reference>
<comment type="caution">
    <text evidence="1">The sequence shown here is derived from an EMBL/GenBank/DDBJ whole genome shotgun (WGS) entry which is preliminary data.</text>
</comment>
<evidence type="ECO:0000313" key="1">
    <source>
        <dbReference type="EMBL" id="MBW0529283.1"/>
    </source>
</evidence>
<dbReference type="EMBL" id="AVOT02035021">
    <property type="protein sequence ID" value="MBW0529283.1"/>
    <property type="molecule type" value="Genomic_DNA"/>
</dbReference>
<name>A0A9Q3I5Y7_9BASI</name>
<sequence length="317" mass="35175">MVYLRSASIQFICHGHCEASSTSTTLNDCLIAHLRAIPVSNAFASDENKLVTQTNAGIHNIHRTLEMNHKGHLQMLQLVTLIAPAYLTPGISPVANTADGEFVSSWTTMELAFTVTNFTLELFDPTLAVTETARNNSIAKFSLNGIHVNWKSQSDQSMASEILFKTFRTIDTRTWKTTKFQEIIPVADCDGDQLVLSYNQSAANSNVILELKSPNVILLTRASHQRTSKSTLQDDQLASNFSYRIDIIKTKLTLISDPKKSNSDAVYLIIEKILVSQTDFNLNPIINSILIDGHSLSLNQIIWISLDKSILPNSNLI</sequence>
<evidence type="ECO:0000313" key="2">
    <source>
        <dbReference type="Proteomes" id="UP000765509"/>
    </source>
</evidence>
<proteinExistence type="predicted"/>
<dbReference type="Proteomes" id="UP000765509">
    <property type="component" value="Unassembled WGS sequence"/>
</dbReference>
<organism evidence="1 2">
    <name type="scientific">Austropuccinia psidii MF-1</name>
    <dbReference type="NCBI Taxonomy" id="1389203"/>
    <lineage>
        <taxon>Eukaryota</taxon>
        <taxon>Fungi</taxon>
        <taxon>Dikarya</taxon>
        <taxon>Basidiomycota</taxon>
        <taxon>Pucciniomycotina</taxon>
        <taxon>Pucciniomycetes</taxon>
        <taxon>Pucciniales</taxon>
        <taxon>Sphaerophragmiaceae</taxon>
        <taxon>Austropuccinia</taxon>
    </lineage>
</organism>
<dbReference type="AlphaFoldDB" id="A0A9Q3I5Y7"/>
<keyword evidence="2" id="KW-1185">Reference proteome</keyword>
<dbReference type="OrthoDB" id="2518123at2759"/>
<accession>A0A9Q3I5Y7</accession>
<gene>
    <name evidence="1" type="ORF">O181_068998</name>
</gene>
<protein>
    <submittedName>
        <fullName evidence="1">Uncharacterized protein</fullName>
    </submittedName>
</protein>